<organism evidence="2 3">
    <name type="scientific">Streptomyces lincolnensis</name>
    <dbReference type="NCBI Taxonomy" id="1915"/>
    <lineage>
        <taxon>Bacteria</taxon>
        <taxon>Bacillati</taxon>
        <taxon>Actinomycetota</taxon>
        <taxon>Actinomycetes</taxon>
        <taxon>Kitasatosporales</taxon>
        <taxon>Streptomycetaceae</taxon>
        <taxon>Streptomyces</taxon>
    </lineage>
</organism>
<reference evidence="2 3" key="1">
    <citation type="submission" date="2016-07" db="EMBL/GenBank/DDBJ databases">
        <title>Enhancement of antibiotic productionsby engineered nitrateutilization in actinobacteria.</title>
        <authorList>
            <person name="Meng S.C."/>
        </authorList>
    </citation>
    <scope>NUCLEOTIDE SEQUENCE [LARGE SCALE GENOMIC DNA]</scope>
    <source>
        <strain evidence="2 3">NRRL 2936</strain>
    </source>
</reference>
<name>A0A1B1M8D8_STRLN</name>
<dbReference type="PATRIC" id="fig|1915.4.peg.2960"/>
<evidence type="ECO:0000313" key="3">
    <source>
        <dbReference type="Proteomes" id="UP000092598"/>
    </source>
</evidence>
<dbReference type="RefSeq" id="WP_067431751.1">
    <property type="nucleotide sequence ID" value="NZ_CP016438.1"/>
</dbReference>
<proteinExistence type="predicted"/>
<evidence type="ECO:0000313" key="2">
    <source>
        <dbReference type="EMBL" id="ANS64905.1"/>
    </source>
</evidence>
<feature type="region of interest" description="Disordered" evidence="1">
    <location>
        <begin position="1"/>
        <end position="141"/>
    </location>
</feature>
<feature type="compositionally biased region" description="Low complexity" evidence="1">
    <location>
        <begin position="96"/>
        <end position="108"/>
    </location>
</feature>
<dbReference type="AlphaFoldDB" id="A0A1B1M8D8"/>
<evidence type="ECO:0000256" key="1">
    <source>
        <dbReference type="SAM" id="MobiDB-lite"/>
    </source>
</evidence>
<dbReference type="KEGG" id="sls:SLINC_2681"/>
<keyword evidence="3" id="KW-1185">Reference proteome</keyword>
<dbReference type="EMBL" id="CP016438">
    <property type="protein sequence ID" value="ANS64905.1"/>
    <property type="molecule type" value="Genomic_DNA"/>
</dbReference>
<protein>
    <submittedName>
        <fullName evidence="2">Uncharacterized protein</fullName>
    </submittedName>
</protein>
<sequence length="227" mass="23768">MTDATTGPGAEGAPRDGRNRGRSSVPATPPGHDPAVDPPTAVRRETVPETGRTGTETGRTGADTGPGRGRDTDREGPGNLGGAPAAGRDSTPDRAGTPGSHGPSGTSGDAAPLITGSDQSHGSEENRGAQGTRLLPHEESDKLSVRLQHAVAEFVDGPKHAVEEADHVLEEAAARFTEAVTQRRRTLRRSWQAAESGDGKPASSSDTEQLRLALRDYRELTDRLLHL</sequence>
<dbReference type="Proteomes" id="UP000092598">
    <property type="component" value="Chromosome"/>
</dbReference>
<feature type="compositionally biased region" description="Low complexity" evidence="1">
    <location>
        <begin position="48"/>
        <end position="61"/>
    </location>
</feature>
<dbReference type="STRING" id="1915.SLINC_2681"/>
<accession>A0A1B1M8D8</accession>
<gene>
    <name evidence="2" type="ORF">SLINC_2681</name>
</gene>
<feature type="region of interest" description="Disordered" evidence="1">
    <location>
        <begin position="187"/>
        <end position="209"/>
    </location>
</feature>